<comment type="caution">
    <text evidence="1">The sequence shown here is derived from an EMBL/GenBank/DDBJ whole genome shotgun (WGS) entry which is preliminary data.</text>
</comment>
<sequence>MFLPPKTRAAFCFDHKVIEACHLRRTTVYIARRRSISAQSTTLPRESLNPTENAIVRRIYEVLNVVISLLTNSDITYQNILIDCEFVPLLESIIIICLNLLRQLKCESNTPSDRSDALINILELSWYGASYCISHGENTFRPVIESTFSDIPRLCSLLERTCSHNSRNYHSHLNLLVNLTAGFPRFLPPLLEENLVQRVINSSKPMVVPTTNGEFHLNLIWTVIYFIWNFKDTTEDNEKRKGVRKMQFERVLKPAKQYLQFILQREEFIPKNVTYDKDLSTGIVNLLYRTFLLERELFEDGELVETGREEWEVGWLVEKTDEESLALRLKKIRVDDETTRRDENERWKKRVWRQREAGHEDAMEGWLTRVNENTLSEIVEYLESVNEESGMNTTQ</sequence>
<dbReference type="Proteomes" id="UP001281761">
    <property type="component" value="Unassembled WGS sequence"/>
</dbReference>
<proteinExistence type="predicted"/>
<evidence type="ECO:0000313" key="1">
    <source>
        <dbReference type="EMBL" id="KAK2944144.1"/>
    </source>
</evidence>
<evidence type="ECO:0000313" key="2">
    <source>
        <dbReference type="Proteomes" id="UP001281761"/>
    </source>
</evidence>
<organism evidence="1 2">
    <name type="scientific">Blattamonas nauphoetae</name>
    <dbReference type="NCBI Taxonomy" id="2049346"/>
    <lineage>
        <taxon>Eukaryota</taxon>
        <taxon>Metamonada</taxon>
        <taxon>Preaxostyla</taxon>
        <taxon>Oxymonadida</taxon>
        <taxon>Blattamonas</taxon>
    </lineage>
</organism>
<protein>
    <submittedName>
        <fullName evidence="1">Uncharacterized protein</fullName>
    </submittedName>
</protein>
<gene>
    <name evidence="1" type="ORF">BLNAU_20929</name>
</gene>
<keyword evidence="2" id="KW-1185">Reference proteome</keyword>
<name>A0ABQ9WXC5_9EUKA</name>
<reference evidence="1 2" key="1">
    <citation type="journal article" date="2022" name="bioRxiv">
        <title>Genomics of Preaxostyla Flagellates Illuminates Evolutionary Transitions and the Path Towards Mitochondrial Loss.</title>
        <authorList>
            <person name="Novak L.V.F."/>
            <person name="Treitli S.C."/>
            <person name="Pyrih J."/>
            <person name="Halakuc P."/>
            <person name="Pipaliya S.V."/>
            <person name="Vacek V."/>
            <person name="Brzon O."/>
            <person name="Soukal P."/>
            <person name="Eme L."/>
            <person name="Dacks J.B."/>
            <person name="Karnkowska A."/>
            <person name="Elias M."/>
            <person name="Hampl V."/>
        </authorList>
    </citation>
    <scope>NUCLEOTIDE SEQUENCE [LARGE SCALE GENOMIC DNA]</scope>
    <source>
        <strain evidence="1">NAU3</strain>
        <tissue evidence="1">Gut</tissue>
    </source>
</reference>
<dbReference type="EMBL" id="JARBJD010000312">
    <property type="protein sequence ID" value="KAK2944144.1"/>
    <property type="molecule type" value="Genomic_DNA"/>
</dbReference>
<accession>A0ABQ9WXC5</accession>